<evidence type="ECO:0008006" key="3">
    <source>
        <dbReference type="Google" id="ProtNLM"/>
    </source>
</evidence>
<dbReference type="OrthoDB" id="281083at2"/>
<dbReference type="RefSeq" id="WP_105360097.1">
    <property type="nucleotide sequence ID" value="NZ_PUIB01000030.1"/>
</dbReference>
<reference evidence="1 2" key="1">
    <citation type="submission" date="2018-02" db="EMBL/GenBank/DDBJ databases">
        <title>Comparative genomes isolates from brazilian mangrove.</title>
        <authorList>
            <person name="Araujo J.E."/>
            <person name="Taketani R.G."/>
            <person name="Silva M.C.P."/>
            <person name="Loureco M.V."/>
            <person name="Andreote F.D."/>
        </authorList>
    </citation>
    <scope>NUCLEOTIDE SEQUENCE [LARGE SCALE GENOMIC DNA]</scope>
    <source>
        <strain evidence="1 2">NAP PRIS-MGV</strain>
    </source>
</reference>
<proteinExistence type="predicted"/>
<protein>
    <recommendedName>
        <fullName evidence="3">DUF4279 domain-containing protein</fullName>
    </recommendedName>
</protein>
<dbReference type="EMBL" id="PUIB01000030">
    <property type="protein sequence ID" value="PQO26626.1"/>
    <property type="molecule type" value="Genomic_DNA"/>
</dbReference>
<sequence length="139" mass="15333">MDDDSIRYLNTDLDLCCDDDLTSLTAELESSGATPLHVTLSEDARWYATVETDRQHVEPEANIAELLTAIESLSSSSRSIWNRCSLREFNLGYDCGLKPWAFNQGLSAELLARIAAAGVSLRVTLYPHRPEERGDEAGG</sequence>
<name>A0A2S8F384_9BACT</name>
<gene>
    <name evidence="1" type="ORF">C5Y98_30055</name>
</gene>
<dbReference type="AlphaFoldDB" id="A0A2S8F384"/>
<organism evidence="1 2">
    <name type="scientific">Blastopirellula marina</name>
    <dbReference type="NCBI Taxonomy" id="124"/>
    <lineage>
        <taxon>Bacteria</taxon>
        <taxon>Pseudomonadati</taxon>
        <taxon>Planctomycetota</taxon>
        <taxon>Planctomycetia</taxon>
        <taxon>Pirellulales</taxon>
        <taxon>Pirellulaceae</taxon>
        <taxon>Blastopirellula</taxon>
    </lineage>
</organism>
<comment type="caution">
    <text evidence="1">The sequence shown here is derived from an EMBL/GenBank/DDBJ whole genome shotgun (WGS) entry which is preliminary data.</text>
</comment>
<accession>A0A2S8F384</accession>
<evidence type="ECO:0000313" key="1">
    <source>
        <dbReference type="EMBL" id="PQO26626.1"/>
    </source>
</evidence>
<dbReference type="Proteomes" id="UP000239388">
    <property type="component" value="Unassembled WGS sequence"/>
</dbReference>
<evidence type="ECO:0000313" key="2">
    <source>
        <dbReference type="Proteomes" id="UP000239388"/>
    </source>
</evidence>